<accession>A0AAD4FCV6</accession>
<dbReference type="InterPro" id="IPR004919">
    <property type="entry name" value="GmrSD_N"/>
</dbReference>
<sequence>MEVANVDNTHRSSAGQLHASSSALSSAIKDEVDNSNIFAGSDSDSDDENGYKPRPQLLQPNVNMRSLASLMKELDSGVIDVDPEYQREVVWTAERMAGLINSLMENYYIPPIILNKKRNAGMDGSTPRNTLVCVDGKQRLCSVRAFVKGMIPCHDHKGERWWFYQISGTTNKRLLPPETQKMFLEKDFVAFQFTELTPDQEEDLFARVQMGLQLTVAEKMRAKQGPWQELAKLFVEDFPAIYSLMKDRARAKDFQLTLACFSQIIEVRHPTAANGLPILKTNYNALPKLLSNTGAVDDAIKSHLASVWTTFRELIERDSDTFTNTDKHLSGVQTFAPVEMVAVTILISLYSETRNNELLLGDIRALREALREHFKDLRLNGTVWKFVWDFVENLEAIRGAVDGTTVHQKQLHQASKSTSFSATTATAAVSLSPRVSRKRAAPTNKPLSTLPPRHSDDVKNEPEADIAKPKRQRTDLGPSNTLTLALGPVHGSVSNSHITDANTVSSEQMRPAVVTAKHPTVGNMFAQYGLQQNSPTTSTFASPQLNIMASQSPRMGLIHTASAPQAYRQYHLSATQLHAPQQPNVHSTNTPESTPPQIQQIRISEPSDYHVPVAPMQPSTQLCSSSQHVPGTTQSSHNALEISSRPPYMIKSYATSRGAFAPAHTDKQWEGIIASASPKMAARASPLTRLVAPPAISPSATSVVAPQMPTRASPQVRPAAPPTPAPLMTLATAAVTPQSDSRKRKSFTRPIPAQYESAIDLTSDNELEEERQNLLSSFKAKPAPAKQPLAPTTPAARASTTPACRNPVVVHSIVSDEESAVVINPDERLKNNTRAGLSGTRRG</sequence>
<dbReference type="EMBL" id="JAANER010000011">
    <property type="protein sequence ID" value="KAG9185179.1"/>
    <property type="molecule type" value="Genomic_DNA"/>
</dbReference>
<evidence type="ECO:0000259" key="2">
    <source>
        <dbReference type="Pfam" id="PF03235"/>
    </source>
</evidence>
<name>A0AAD4FCV6_9PLEO</name>
<feature type="region of interest" description="Disordered" evidence="1">
    <location>
        <begin position="431"/>
        <end position="479"/>
    </location>
</feature>
<feature type="compositionally biased region" description="Low complexity" evidence="1">
    <location>
        <begin position="12"/>
        <end position="27"/>
    </location>
</feature>
<gene>
    <name evidence="3" type="ORF">G6011_07723</name>
</gene>
<keyword evidence="4" id="KW-1185">Reference proteome</keyword>
<protein>
    <recommendedName>
        <fullName evidence="2">GmrSD restriction endonucleases N-terminal domain-containing protein</fullName>
    </recommendedName>
</protein>
<evidence type="ECO:0000256" key="1">
    <source>
        <dbReference type="SAM" id="MobiDB-lite"/>
    </source>
</evidence>
<feature type="compositionally biased region" description="Basic and acidic residues" evidence="1">
    <location>
        <begin position="453"/>
        <end position="474"/>
    </location>
</feature>
<dbReference type="Pfam" id="PF03235">
    <property type="entry name" value="GmrSD_N"/>
    <property type="match status" value="1"/>
</dbReference>
<dbReference type="PANTHER" id="PTHR39639">
    <property type="entry name" value="CHROMOSOME 16, WHOLE GENOME SHOTGUN SEQUENCE"/>
    <property type="match status" value="1"/>
</dbReference>
<feature type="domain" description="GmrSD restriction endonucleases N-terminal" evidence="2">
    <location>
        <begin position="70"/>
        <end position="163"/>
    </location>
</feature>
<organism evidence="3 4">
    <name type="scientific">Alternaria panax</name>
    <dbReference type="NCBI Taxonomy" id="48097"/>
    <lineage>
        <taxon>Eukaryota</taxon>
        <taxon>Fungi</taxon>
        <taxon>Dikarya</taxon>
        <taxon>Ascomycota</taxon>
        <taxon>Pezizomycotina</taxon>
        <taxon>Dothideomycetes</taxon>
        <taxon>Pleosporomycetidae</taxon>
        <taxon>Pleosporales</taxon>
        <taxon>Pleosporineae</taxon>
        <taxon>Pleosporaceae</taxon>
        <taxon>Alternaria</taxon>
        <taxon>Alternaria sect. Panax</taxon>
    </lineage>
</organism>
<dbReference type="Proteomes" id="UP001199106">
    <property type="component" value="Unassembled WGS sequence"/>
</dbReference>
<evidence type="ECO:0000313" key="3">
    <source>
        <dbReference type="EMBL" id="KAG9185179.1"/>
    </source>
</evidence>
<feature type="region of interest" description="Disordered" evidence="1">
    <location>
        <begin position="618"/>
        <end position="639"/>
    </location>
</feature>
<evidence type="ECO:0000313" key="4">
    <source>
        <dbReference type="Proteomes" id="UP001199106"/>
    </source>
</evidence>
<feature type="compositionally biased region" description="Polar residues" evidence="1">
    <location>
        <begin position="618"/>
        <end position="638"/>
    </location>
</feature>
<proteinExistence type="predicted"/>
<dbReference type="AlphaFoldDB" id="A0AAD4FCV6"/>
<comment type="caution">
    <text evidence="3">The sequence shown here is derived from an EMBL/GenBank/DDBJ whole genome shotgun (WGS) entry which is preliminary data.</text>
</comment>
<feature type="region of interest" description="Disordered" evidence="1">
    <location>
        <begin position="699"/>
        <end position="726"/>
    </location>
</feature>
<dbReference type="PANTHER" id="PTHR39639:SF1">
    <property type="entry name" value="DUF262 DOMAIN-CONTAINING PROTEIN"/>
    <property type="match status" value="1"/>
</dbReference>
<feature type="region of interest" description="Disordered" evidence="1">
    <location>
        <begin position="1"/>
        <end position="57"/>
    </location>
</feature>
<feature type="region of interest" description="Disordered" evidence="1">
    <location>
        <begin position="781"/>
        <end position="803"/>
    </location>
</feature>
<reference evidence="3" key="1">
    <citation type="submission" date="2021-07" db="EMBL/GenBank/DDBJ databases">
        <title>Genome Resource of American Ginseng Black Spot Pathogen Alternaria panax.</title>
        <authorList>
            <person name="Qiu C."/>
            <person name="Wang W."/>
            <person name="Liu Z."/>
        </authorList>
    </citation>
    <scope>NUCLEOTIDE SEQUENCE</scope>
    <source>
        <strain evidence="3">BNCC115425</strain>
    </source>
</reference>